<dbReference type="FunFam" id="3.30.70.120:FF:000006">
    <property type="entry name" value="GTP cyclohydrolase 1 type 2 homolog"/>
    <property type="match status" value="1"/>
</dbReference>
<dbReference type="InterPro" id="IPR036069">
    <property type="entry name" value="DUF34/NIF3_sf"/>
</dbReference>
<dbReference type="PANTHER" id="PTHR41774">
    <property type="match status" value="1"/>
</dbReference>
<dbReference type="AlphaFoldDB" id="A0A2T5J2P8"/>
<comment type="caution">
    <text evidence="1">The sequence shown here is derived from an EMBL/GenBank/DDBJ whole genome shotgun (WGS) entry which is preliminary data.</text>
</comment>
<sequence length="103" mass="11495">MYKITFYVPVTHVEKVKNALFAAGAGRIGDYDSCAWQVLGVGQFRPLANAQPFLGQIDQIEQVAEYRVEMVCEAACIEAAIHALKQTHPYQTPAYDVLKMEAF</sequence>
<keyword evidence="2" id="KW-1185">Reference proteome</keyword>
<accession>A0A2T5J2P8</accession>
<evidence type="ECO:0000313" key="2">
    <source>
        <dbReference type="Proteomes" id="UP000244223"/>
    </source>
</evidence>
<organism evidence="1 2">
    <name type="scientific">Agitococcus lubricus</name>
    <dbReference type="NCBI Taxonomy" id="1077255"/>
    <lineage>
        <taxon>Bacteria</taxon>
        <taxon>Pseudomonadati</taxon>
        <taxon>Pseudomonadota</taxon>
        <taxon>Gammaproteobacteria</taxon>
        <taxon>Moraxellales</taxon>
        <taxon>Moraxellaceae</taxon>
        <taxon>Agitococcus</taxon>
    </lineage>
</organism>
<evidence type="ECO:0008006" key="3">
    <source>
        <dbReference type="Google" id="ProtNLM"/>
    </source>
</evidence>
<dbReference type="EMBL" id="QAON01000002">
    <property type="protein sequence ID" value="PTQ90803.1"/>
    <property type="molecule type" value="Genomic_DNA"/>
</dbReference>
<dbReference type="Proteomes" id="UP000244223">
    <property type="component" value="Unassembled WGS sequence"/>
</dbReference>
<dbReference type="PANTHER" id="PTHR41774:SF1">
    <property type="entry name" value="NGG1P INTERACTING FACTOR NIF3"/>
    <property type="match status" value="1"/>
</dbReference>
<dbReference type="SUPFAM" id="SSF102705">
    <property type="entry name" value="NIF3 (NGG1p interacting factor 3)-like"/>
    <property type="match status" value="1"/>
</dbReference>
<dbReference type="RefSeq" id="WP_107864644.1">
    <property type="nucleotide sequence ID" value="NZ_QAON01000002.1"/>
</dbReference>
<gene>
    <name evidence="1" type="ORF">C8N29_102203</name>
</gene>
<dbReference type="OrthoDB" id="9792792at2"/>
<dbReference type="InterPro" id="IPR015867">
    <property type="entry name" value="N-reg_PII/ATP_PRibTrfase_C"/>
</dbReference>
<reference evidence="1 2" key="1">
    <citation type="submission" date="2018-04" db="EMBL/GenBank/DDBJ databases">
        <title>Genomic Encyclopedia of Archaeal and Bacterial Type Strains, Phase II (KMG-II): from individual species to whole genera.</title>
        <authorList>
            <person name="Goeker M."/>
        </authorList>
    </citation>
    <scope>NUCLEOTIDE SEQUENCE [LARGE SCALE GENOMIC DNA]</scope>
    <source>
        <strain evidence="1 2">DSM 5822</strain>
    </source>
</reference>
<proteinExistence type="predicted"/>
<evidence type="ECO:0000313" key="1">
    <source>
        <dbReference type="EMBL" id="PTQ90803.1"/>
    </source>
</evidence>
<protein>
    <recommendedName>
        <fullName evidence="3">NGG1p interacting factor NIF3</fullName>
    </recommendedName>
</protein>
<name>A0A2T5J2P8_9GAMM</name>
<dbReference type="Gene3D" id="3.30.70.120">
    <property type="match status" value="1"/>
</dbReference>